<dbReference type="NCBIfam" id="TIGR01417">
    <property type="entry name" value="PTS_I_fam"/>
    <property type="match status" value="1"/>
</dbReference>
<feature type="binding site" evidence="17">
    <location>
        <position position="291"/>
    </location>
    <ligand>
        <name>phosphoenolpyruvate</name>
        <dbReference type="ChEBI" id="CHEBI:58702"/>
    </ligand>
</feature>
<dbReference type="PIRSF" id="PIRSF000732">
    <property type="entry name" value="PTS_enzyme_I"/>
    <property type="match status" value="1"/>
</dbReference>
<dbReference type="GO" id="GO:0005737">
    <property type="term" value="C:cytoplasm"/>
    <property type="evidence" value="ECO:0007669"/>
    <property type="project" value="UniProtKB-SubCell"/>
</dbReference>
<evidence type="ECO:0000256" key="7">
    <source>
        <dbReference type="ARBA" id="ARBA00022448"/>
    </source>
</evidence>
<dbReference type="EMBL" id="AOJI01000019">
    <property type="protein sequence ID" value="EMA68225.1"/>
    <property type="molecule type" value="Genomic_DNA"/>
</dbReference>
<feature type="domain" description="Phosphotransferase system enzyme I N-terminal" evidence="22">
    <location>
        <begin position="6"/>
        <end position="131"/>
    </location>
</feature>
<feature type="domain" description="PEP-utilising enzyme C-terminal" evidence="21">
    <location>
        <begin position="252"/>
        <end position="539"/>
    </location>
</feature>
<evidence type="ECO:0000256" key="6">
    <source>
        <dbReference type="ARBA" id="ARBA00016544"/>
    </source>
</evidence>
<comment type="subcellular location">
    <subcellularLocation>
        <location evidence="3">Cytoplasm</location>
    </subcellularLocation>
</comment>
<dbReference type="InterPro" id="IPR006318">
    <property type="entry name" value="PTS_EI-like"/>
</dbReference>
<organism evidence="23 24">
    <name type="scientific">Halorubrum aidingense JCM 13560</name>
    <dbReference type="NCBI Taxonomy" id="1230454"/>
    <lineage>
        <taxon>Archaea</taxon>
        <taxon>Methanobacteriati</taxon>
        <taxon>Methanobacteriota</taxon>
        <taxon>Stenosarchaea group</taxon>
        <taxon>Halobacteria</taxon>
        <taxon>Halobacteriales</taxon>
        <taxon>Haloferacaceae</taxon>
        <taxon>Halorubrum</taxon>
    </lineage>
</organism>
<comment type="cofactor">
    <cofactor evidence="2 18">
        <name>Mg(2+)</name>
        <dbReference type="ChEBI" id="CHEBI:18420"/>
    </cofactor>
</comment>
<evidence type="ECO:0000256" key="12">
    <source>
        <dbReference type="ARBA" id="ARBA00022723"/>
    </source>
</evidence>
<dbReference type="Gene3D" id="3.50.30.10">
    <property type="entry name" value="Phosphohistidine domain"/>
    <property type="match status" value="1"/>
</dbReference>
<dbReference type="RefSeq" id="WP_007999702.1">
    <property type="nucleotide sequence ID" value="NZ_AOJI01000019.1"/>
</dbReference>
<name>M0PHG5_9EURY</name>
<evidence type="ECO:0000256" key="2">
    <source>
        <dbReference type="ARBA" id="ARBA00001946"/>
    </source>
</evidence>
<comment type="catalytic activity">
    <reaction evidence="1">
        <text>L-histidyl-[protein] + phosphoenolpyruvate = N(pros)-phospho-L-histidyl-[protein] + pyruvate</text>
        <dbReference type="Rhea" id="RHEA:23880"/>
        <dbReference type="Rhea" id="RHEA-COMP:9745"/>
        <dbReference type="Rhea" id="RHEA-COMP:9746"/>
        <dbReference type="ChEBI" id="CHEBI:15361"/>
        <dbReference type="ChEBI" id="CHEBI:29979"/>
        <dbReference type="ChEBI" id="CHEBI:58702"/>
        <dbReference type="ChEBI" id="CHEBI:64837"/>
        <dbReference type="EC" id="2.7.3.9"/>
    </reaction>
</comment>
<dbReference type="GO" id="GO:0016301">
    <property type="term" value="F:kinase activity"/>
    <property type="evidence" value="ECO:0007669"/>
    <property type="project" value="UniProtKB-KW"/>
</dbReference>
<dbReference type="GO" id="GO:0008965">
    <property type="term" value="F:phosphoenolpyruvate-protein phosphotransferase activity"/>
    <property type="evidence" value="ECO:0007669"/>
    <property type="project" value="UniProtKB-EC"/>
</dbReference>
<feature type="compositionally biased region" description="Basic and acidic residues" evidence="19">
    <location>
        <begin position="44"/>
        <end position="53"/>
    </location>
</feature>
<dbReference type="Gene3D" id="3.20.20.60">
    <property type="entry name" value="Phosphoenolpyruvate-binding domains"/>
    <property type="match status" value="1"/>
</dbReference>
<feature type="binding site" evidence="17">
    <location>
        <position position="463"/>
    </location>
    <ligand>
        <name>phosphoenolpyruvate</name>
        <dbReference type="ChEBI" id="CHEBI:58702"/>
    </ligand>
</feature>
<dbReference type="PROSITE" id="PS00742">
    <property type="entry name" value="PEP_ENZYMES_2"/>
    <property type="match status" value="1"/>
</dbReference>
<evidence type="ECO:0000256" key="17">
    <source>
        <dbReference type="PIRSR" id="PIRSR000732-2"/>
    </source>
</evidence>
<dbReference type="Pfam" id="PF00391">
    <property type="entry name" value="PEP-utilizers"/>
    <property type="match status" value="1"/>
</dbReference>
<dbReference type="PANTHER" id="PTHR46244:SF6">
    <property type="entry name" value="PHOSPHOENOLPYRUVATE-PROTEIN PHOSPHOTRANSFERASE"/>
    <property type="match status" value="1"/>
</dbReference>
<comment type="caution">
    <text evidence="23">The sequence shown here is derived from an EMBL/GenBank/DDBJ whole genome shotgun (WGS) entry which is preliminary data.</text>
</comment>
<feature type="binding site" evidence="17">
    <location>
        <position position="327"/>
    </location>
    <ligand>
        <name>phosphoenolpyruvate</name>
        <dbReference type="ChEBI" id="CHEBI:58702"/>
    </ligand>
</feature>
<feature type="binding site" evidence="18">
    <location>
        <position position="453"/>
    </location>
    <ligand>
        <name>Mg(2+)</name>
        <dbReference type="ChEBI" id="CHEBI:18420"/>
    </ligand>
</feature>
<feature type="active site" description="Proton donor" evidence="16">
    <location>
        <position position="500"/>
    </location>
</feature>
<gene>
    <name evidence="23" type="ORF">C461_06574</name>
</gene>
<feature type="binding site" evidence="17">
    <location>
        <begin position="452"/>
        <end position="453"/>
    </location>
    <ligand>
        <name>phosphoenolpyruvate</name>
        <dbReference type="ChEBI" id="CHEBI:58702"/>
    </ligand>
</feature>
<feature type="domain" description="PEP-utilising enzyme mobile" evidence="20">
    <location>
        <begin position="157"/>
        <end position="230"/>
    </location>
</feature>
<evidence type="ECO:0000259" key="22">
    <source>
        <dbReference type="Pfam" id="PF05524"/>
    </source>
</evidence>
<evidence type="ECO:0000256" key="16">
    <source>
        <dbReference type="PIRSR" id="PIRSR000732-1"/>
    </source>
</evidence>
<protein>
    <recommendedName>
        <fullName evidence="6">Phosphoenolpyruvate-protein phosphotransferase</fullName>
        <ecNumber evidence="5">2.7.3.9</ecNumber>
    </recommendedName>
    <alternativeName>
        <fullName evidence="15">Phosphotransferase system, enzyme I</fullName>
    </alternativeName>
</protein>
<dbReference type="InterPro" id="IPR015813">
    <property type="entry name" value="Pyrv/PenolPyrv_kinase-like_dom"/>
</dbReference>
<keyword evidence="11" id="KW-0598">Phosphotransferase system</keyword>
<evidence type="ECO:0000256" key="1">
    <source>
        <dbReference type="ARBA" id="ARBA00000683"/>
    </source>
</evidence>
<proteinExistence type="inferred from homology"/>
<keyword evidence="14 18" id="KW-0460">Magnesium</keyword>
<keyword evidence="13" id="KW-0418">Kinase</keyword>
<dbReference type="InterPro" id="IPR018274">
    <property type="entry name" value="PEP_util_AS"/>
</dbReference>
<dbReference type="SUPFAM" id="SSF52009">
    <property type="entry name" value="Phosphohistidine domain"/>
    <property type="match status" value="1"/>
</dbReference>
<feature type="active site" description="Tele-phosphohistidine intermediate" evidence="16">
    <location>
        <position position="194"/>
    </location>
</feature>
<dbReference type="InterPro" id="IPR040442">
    <property type="entry name" value="Pyrv_kinase-like_dom_sf"/>
</dbReference>
<evidence type="ECO:0000256" key="19">
    <source>
        <dbReference type="SAM" id="MobiDB-lite"/>
    </source>
</evidence>
<dbReference type="PRINTS" id="PR01736">
    <property type="entry name" value="PHPHTRNFRASE"/>
</dbReference>
<dbReference type="Proteomes" id="UP000011575">
    <property type="component" value="Unassembled WGS sequence"/>
</dbReference>
<evidence type="ECO:0000256" key="14">
    <source>
        <dbReference type="ARBA" id="ARBA00022842"/>
    </source>
</evidence>
<dbReference type="AlphaFoldDB" id="M0PHG5"/>
<dbReference type="Gene3D" id="1.10.274.10">
    <property type="entry name" value="PtsI, HPr-binding domain"/>
    <property type="match status" value="1"/>
</dbReference>
<evidence type="ECO:0000256" key="5">
    <source>
        <dbReference type="ARBA" id="ARBA00012232"/>
    </source>
</evidence>
<dbReference type="Pfam" id="PF02896">
    <property type="entry name" value="PEP-utilizers_C"/>
    <property type="match status" value="1"/>
</dbReference>
<dbReference type="InterPro" id="IPR008731">
    <property type="entry name" value="PTS_EIN"/>
</dbReference>
<dbReference type="SUPFAM" id="SSF47831">
    <property type="entry name" value="Enzyme I of the PEP:sugar phosphotransferase system HPr-binding (sub)domain"/>
    <property type="match status" value="1"/>
</dbReference>
<dbReference type="InterPro" id="IPR024692">
    <property type="entry name" value="PTS_EI"/>
</dbReference>
<dbReference type="SUPFAM" id="SSF51621">
    <property type="entry name" value="Phosphoenolpyruvate/pyruvate domain"/>
    <property type="match status" value="1"/>
</dbReference>
<evidence type="ECO:0000256" key="11">
    <source>
        <dbReference type="ARBA" id="ARBA00022683"/>
    </source>
</evidence>
<comment type="similarity">
    <text evidence="4">Belongs to the PEP-utilizing enzyme family.</text>
</comment>
<dbReference type="PANTHER" id="PTHR46244">
    <property type="entry name" value="PHOSPHOENOLPYRUVATE-PROTEIN PHOSPHOTRANSFERASE"/>
    <property type="match status" value="1"/>
</dbReference>
<keyword evidence="24" id="KW-1185">Reference proteome</keyword>
<keyword evidence="12 18" id="KW-0479">Metal-binding</keyword>
<sequence length="565" mass="59522">MRTLEGIGSTPLSGIGTARWHRPDADLTLPDSSDPSDSSAVDPDAERERFERARDEAREAIRQARDRAAERVGEEEAAVFEAHEGFLDDPGLVDDIEASIADGTPAERAVDDRFAEAIAQFEAMDGRMAERADDLRDVRDRVLRALLGAEAADLGDLPDGTVLLAERLTPSDTAELDPDAVAGIATVTGGRTAHAAIIARSLSIPAVVGVGESLREVAEGAEVLIDGDGGRVVVDPDAAQRAAVGGASAPVVDEHVSTADGRAIEVAANVGSEAELAPAADRGADGIGLFRTEFLFYDRESPPTEDEQYEAFSAALEAFPADRVVVRTLDIGGDKPVPYLDLPTESNPFLGSRGIRLSLDEHADLFETQIRALLRAAAREDGDDLAVMFPLVSRIEEVEAALAVVDSVASDLTKAGIDHAIPELGAMIETPAAVFLADRLAARLDFLSIGTNDLTQYVMAADRENDAVADYHDPLHPAVLRAIDRTTTAAEGTDAWVGMCGEMAGDPALTALLVGLGLDELSMSAVTVPAVKERVAAIDAEAATDLAAEALACETRAEVRELLDA</sequence>
<dbReference type="InterPro" id="IPR000121">
    <property type="entry name" value="PEP_util_C"/>
</dbReference>
<keyword evidence="23" id="KW-0670">Pyruvate</keyword>
<dbReference type="Pfam" id="PF05524">
    <property type="entry name" value="PEP-utilisers_N"/>
    <property type="match status" value="1"/>
</dbReference>
<evidence type="ECO:0000313" key="23">
    <source>
        <dbReference type="EMBL" id="EMA68225.1"/>
    </source>
</evidence>
<dbReference type="GO" id="GO:0046872">
    <property type="term" value="F:metal ion binding"/>
    <property type="evidence" value="ECO:0007669"/>
    <property type="project" value="UniProtKB-KW"/>
</dbReference>
<reference evidence="23 24" key="1">
    <citation type="journal article" date="2014" name="PLoS Genet.">
        <title>Phylogenetically driven sequencing of extremely halophilic archaea reveals strategies for static and dynamic osmo-response.</title>
        <authorList>
            <person name="Becker E.A."/>
            <person name="Seitzer P.M."/>
            <person name="Tritt A."/>
            <person name="Larsen D."/>
            <person name="Krusor M."/>
            <person name="Yao A.I."/>
            <person name="Wu D."/>
            <person name="Madern D."/>
            <person name="Eisen J.A."/>
            <person name="Darling A.E."/>
            <person name="Facciotti M.T."/>
        </authorList>
    </citation>
    <scope>NUCLEOTIDE SEQUENCE [LARGE SCALE GENOMIC DNA]</scope>
    <source>
        <strain evidence="23 24">JCM 13560</strain>
    </source>
</reference>
<feature type="binding site" evidence="18">
    <location>
        <position position="429"/>
    </location>
    <ligand>
        <name>Mg(2+)</name>
        <dbReference type="ChEBI" id="CHEBI:18420"/>
    </ligand>
</feature>
<dbReference type="OrthoDB" id="23397at2157"/>
<dbReference type="InterPro" id="IPR008279">
    <property type="entry name" value="PEP-util_enz_mobile_dom"/>
</dbReference>
<dbReference type="EC" id="2.7.3.9" evidence="5"/>
<keyword evidence="10 23" id="KW-0808">Transferase</keyword>
<dbReference type="InterPro" id="IPR023151">
    <property type="entry name" value="PEP_util_CS"/>
</dbReference>
<keyword evidence="9" id="KW-0762">Sugar transport</keyword>
<evidence type="ECO:0000259" key="21">
    <source>
        <dbReference type="Pfam" id="PF02896"/>
    </source>
</evidence>
<evidence type="ECO:0000256" key="8">
    <source>
        <dbReference type="ARBA" id="ARBA00022490"/>
    </source>
</evidence>
<dbReference type="STRING" id="1230454.C461_06574"/>
<dbReference type="InterPro" id="IPR050499">
    <property type="entry name" value="PEP-utilizing_PTS_enzyme"/>
</dbReference>
<dbReference type="PATRIC" id="fig|1230454.4.peg.1332"/>
<dbReference type="PROSITE" id="PS00370">
    <property type="entry name" value="PEP_ENZYMES_PHOS_SITE"/>
    <property type="match status" value="1"/>
</dbReference>
<evidence type="ECO:0000256" key="9">
    <source>
        <dbReference type="ARBA" id="ARBA00022597"/>
    </source>
</evidence>
<evidence type="ECO:0000313" key="24">
    <source>
        <dbReference type="Proteomes" id="UP000011575"/>
    </source>
</evidence>
<keyword evidence="8" id="KW-0963">Cytoplasm</keyword>
<evidence type="ECO:0000256" key="10">
    <source>
        <dbReference type="ARBA" id="ARBA00022679"/>
    </source>
</evidence>
<dbReference type="GO" id="GO:0009401">
    <property type="term" value="P:phosphoenolpyruvate-dependent sugar phosphotransferase system"/>
    <property type="evidence" value="ECO:0007669"/>
    <property type="project" value="UniProtKB-KW"/>
</dbReference>
<evidence type="ECO:0000256" key="18">
    <source>
        <dbReference type="PIRSR" id="PIRSR000732-3"/>
    </source>
</evidence>
<evidence type="ECO:0000256" key="4">
    <source>
        <dbReference type="ARBA" id="ARBA00007837"/>
    </source>
</evidence>
<dbReference type="InterPro" id="IPR036618">
    <property type="entry name" value="PtsI_HPr-bd_sf"/>
</dbReference>
<keyword evidence="7" id="KW-0813">Transport</keyword>
<evidence type="ECO:0000256" key="3">
    <source>
        <dbReference type="ARBA" id="ARBA00004496"/>
    </source>
</evidence>
<evidence type="ECO:0000256" key="15">
    <source>
        <dbReference type="ARBA" id="ARBA00033235"/>
    </source>
</evidence>
<evidence type="ECO:0000259" key="20">
    <source>
        <dbReference type="Pfam" id="PF00391"/>
    </source>
</evidence>
<evidence type="ECO:0000256" key="13">
    <source>
        <dbReference type="ARBA" id="ARBA00022777"/>
    </source>
</evidence>
<dbReference type="InterPro" id="IPR036637">
    <property type="entry name" value="Phosphohistidine_dom_sf"/>
</dbReference>
<feature type="region of interest" description="Disordered" evidence="19">
    <location>
        <begin position="1"/>
        <end position="53"/>
    </location>
</feature>
<feature type="compositionally biased region" description="Low complexity" evidence="19">
    <location>
        <begin position="26"/>
        <end position="42"/>
    </location>
</feature>
<accession>M0PHG5</accession>